<evidence type="ECO:0000256" key="11">
    <source>
        <dbReference type="ARBA" id="ARBA00023136"/>
    </source>
</evidence>
<evidence type="ECO:0000256" key="3">
    <source>
        <dbReference type="ARBA" id="ARBA00022448"/>
    </source>
</evidence>
<dbReference type="Pfam" id="PF01654">
    <property type="entry name" value="Cyt_bd_oxida_I"/>
    <property type="match status" value="1"/>
</dbReference>
<feature type="transmembrane region" description="Helical" evidence="12">
    <location>
        <begin position="370"/>
        <end position="392"/>
    </location>
</feature>
<evidence type="ECO:0000256" key="1">
    <source>
        <dbReference type="ARBA" id="ARBA00004651"/>
    </source>
</evidence>
<dbReference type="AlphaFoldDB" id="A0A1C5JV54"/>
<organism evidence="14 15">
    <name type="scientific">Micromonospora inositola</name>
    <dbReference type="NCBI Taxonomy" id="47865"/>
    <lineage>
        <taxon>Bacteria</taxon>
        <taxon>Bacillati</taxon>
        <taxon>Actinomycetota</taxon>
        <taxon>Actinomycetes</taxon>
        <taxon>Micromonosporales</taxon>
        <taxon>Micromonosporaceae</taxon>
        <taxon>Micromonospora</taxon>
    </lineage>
</organism>
<feature type="transmembrane region" description="Helical" evidence="12">
    <location>
        <begin position="231"/>
        <end position="250"/>
    </location>
</feature>
<feature type="transmembrane region" description="Helical" evidence="12">
    <location>
        <begin position="32"/>
        <end position="53"/>
    </location>
</feature>
<dbReference type="GO" id="GO:0070069">
    <property type="term" value="C:cytochrome complex"/>
    <property type="evidence" value="ECO:0007669"/>
    <property type="project" value="UniProtKB-UniRule"/>
</dbReference>
<evidence type="ECO:0000256" key="4">
    <source>
        <dbReference type="ARBA" id="ARBA00022475"/>
    </source>
</evidence>
<evidence type="ECO:0000256" key="13">
    <source>
        <dbReference type="SAM" id="MobiDB-lite"/>
    </source>
</evidence>
<evidence type="ECO:0000256" key="2">
    <source>
        <dbReference type="ARBA" id="ARBA00009819"/>
    </source>
</evidence>
<dbReference type="GO" id="GO:0020037">
    <property type="term" value="F:heme binding"/>
    <property type="evidence" value="ECO:0007669"/>
    <property type="project" value="TreeGrafter"/>
</dbReference>
<dbReference type="OrthoDB" id="9807042at2"/>
<evidence type="ECO:0000256" key="8">
    <source>
        <dbReference type="ARBA" id="ARBA00022982"/>
    </source>
</evidence>
<feature type="transmembrane region" description="Helical" evidence="12">
    <location>
        <begin position="103"/>
        <end position="130"/>
    </location>
</feature>
<dbReference type="GO" id="GO:0046872">
    <property type="term" value="F:metal ion binding"/>
    <property type="evidence" value="ECO:0007669"/>
    <property type="project" value="UniProtKB-UniRule"/>
</dbReference>
<dbReference type="EMBL" id="LT607754">
    <property type="protein sequence ID" value="SCG73916.1"/>
    <property type="molecule type" value="Genomic_DNA"/>
</dbReference>
<keyword evidence="11 12" id="KW-0472">Membrane</keyword>
<evidence type="ECO:0000256" key="6">
    <source>
        <dbReference type="ARBA" id="ARBA00022692"/>
    </source>
</evidence>
<dbReference type="GO" id="GO:0016682">
    <property type="term" value="F:oxidoreductase activity, acting on diphenols and related substances as donors, oxygen as acceptor"/>
    <property type="evidence" value="ECO:0007669"/>
    <property type="project" value="TreeGrafter"/>
</dbReference>
<keyword evidence="4 12" id="KW-1003">Cell membrane</keyword>
<proteinExistence type="inferred from homology"/>
<accession>A0A1C5JV54</accession>
<evidence type="ECO:0000313" key="14">
    <source>
        <dbReference type="EMBL" id="SCG73916.1"/>
    </source>
</evidence>
<keyword evidence="6 12" id="KW-0812">Transmembrane</keyword>
<dbReference type="PANTHER" id="PTHR30365:SF14">
    <property type="entry name" value="CYTOCHROME BD MENAQUINOL OXIDASE SUBUNIT I-RELATED"/>
    <property type="match status" value="1"/>
</dbReference>
<feature type="transmembrane region" description="Helical" evidence="12">
    <location>
        <begin position="74"/>
        <end position="97"/>
    </location>
</feature>
<keyword evidence="10 12" id="KW-0408">Iron</keyword>
<dbReference type="GO" id="GO:0019646">
    <property type="term" value="P:aerobic electron transport chain"/>
    <property type="evidence" value="ECO:0007669"/>
    <property type="project" value="InterPro"/>
</dbReference>
<evidence type="ECO:0000313" key="15">
    <source>
        <dbReference type="Proteomes" id="UP000198221"/>
    </source>
</evidence>
<dbReference type="GO" id="GO:0009055">
    <property type="term" value="F:electron transfer activity"/>
    <property type="evidence" value="ECO:0007669"/>
    <property type="project" value="UniProtKB-UniRule"/>
</dbReference>
<dbReference type="GO" id="GO:0005886">
    <property type="term" value="C:plasma membrane"/>
    <property type="evidence" value="ECO:0007669"/>
    <property type="project" value="UniProtKB-SubCell"/>
</dbReference>
<protein>
    <submittedName>
        <fullName evidence="14">Cytochrome bd-I ubiquinol oxidase subunit 1 apoprotein</fullName>
    </submittedName>
</protein>
<keyword evidence="5 12" id="KW-0349">Heme</keyword>
<evidence type="ECO:0000256" key="5">
    <source>
        <dbReference type="ARBA" id="ARBA00022617"/>
    </source>
</evidence>
<sequence length="475" mass="51289">MPGLSLVALGASLVPADPAQLLPAREQMAFTLGFHIILVPFGVAFTFLMLISNARGIRRNDETALLLARRWSQVAAVLFAVGAVSGTVLSFELGLLWPRLMGTYGAAFGIPFAIEGLFFFLEAIFVAIYVYGWQRMRPWPHFWTGVPVVLSGVGGTLSVVAANAWMNQPGGFTMRDGKIVQVRPLEVIFNGAFWFEAIHMLLAAYMVAGFVVAGVYAVGMLRGRRDRYHRLGLVIPLTVAALATPVQIFVGDVVAREVFRNEPAKFAAIEAVPTTGTHVPEVLGGYYANGEVHGGIRVPSGASLLAGYSPSTRIQGLDAIPPELRPPDRLVAIVHLSFDVMVGIGTALLALSAWYALAWWRRRDLPRSRWFLRATAVSGVLAVVALEAGWVVTEVGRQPWTVVGHLLTRDAVTTSGNVWLFFAATVALYTAVGATTVYVLRLLRRRWRDQGGAAEADVPYGPPRASESAPAGGQA</sequence>
<dbReference type="PIRSF" id="PIRSF006446">
    <property type="entry name" value="Cyt_quinol_oxidase_1"/>
    <property type="match status" value="1"/>
</dbReference>
<reference evidence="15" key="1">
    <citation type="submission" date="2016-06" db="EMBL/GenBank/DDBJ databases">
        <authorList>
            <person name="Varghese N."/>
            <person name="Submissions Spin"/>
        </authorList>
    </citation>
    <scope>NUCLEOTIDE SEQUENCE [LARGE SCALE GENOMIC DNA]</scope>
    <source>
        <strain evidence="15">DSM 43819</strain>
    </source>
</reference>
<keyword evidence="3 12" id="KW-0813">Transport</keyword>
<evidence type="ECO:0000256" key="12">
    <source>
        <dbReference type="PIRNR" id="PIRNR006446"/>
    </source>
</evidence>
<dbReference type="PANTHER" id="PTHR30365">
    <property type="entry name" value="CYTOCHROME D UBIQUINOL OXIDASE"/>
    <property type="match status" value="1"/>
</dbReference>
<keyword evidence="8 12" id="KW-0249">Electron transport</keyword>
<keyword evidence="15" id="KW-1185">Reference proteome</keyword>
<keyword evidence="9 12" id="KW-1133">Transmembrane helix</keyword>
<gene>
    <name evidence="14" type="ORF">GA0070613_5416</name>
</gene>
<dbReference type="InterPro" id="IPR002585">
    <property type="entry name" value="Cyt-d_ubiquinol_oxidase_su_1"/>
</dbReference>
<feature type="transmembrane region" description="Helical" evidence="12">
    <location>
        <begin position="418"/>
        <end position="440"/>
    </location>
</feature>
<comment type="similarity">
    <text evidence="2 12">Belongs to the cytochrome ubiquinol oxidase subunit 1 family.</text>
</comment>
<feature type="region of interest" description="Disordered" evidence="13">
    <location>
        <begin position="453"/>
        <end position="475"/>
    </location>
</feature>
<dbReference type="Proteomes" id="UP000198221">
    <property type="component" value="Chromosome I"/>
</dbReference>
<feature type="transmembrane region" description="Helical" evidence="12">
    <location>
        <begin position="197"/>
        <end position="219"/>
    </location>
</feature>
<comment type="subcellular location">
    <subcellularLocation>
        <location evidence="1">Cell membrane</location>
        <topology evidence="1">Multi-pass membrane protein</topology>
    </subcellularLocation>
</comment>
<name>A0A1C5JV54_9ACTN</name>
<evidence type="ECO:0000256" key="9">
    <source>
        <dbReference type="ARBA" id="ARBA00022989"/>
    </source>
</evidence>
<feature type="transmembrane region" description="Helical" evidence="12">
    <location>
        <begin position="142"/>
        <end position="166"/>
    </location>
</feature>
<evidence type="ECO:0000256" key="7">
    <source>
        <dbReference type="ARBA" id="ARBA00022723"/>
    </source>
</evidence>
<evidence type="ECO:0000256" key="10">
    <source>
        <dbReference type="ARBA" id="ARBA00023004"/>
    </source>
</evidence>
<feature type="transmembrane region" description="Helical" evidence="12">
    <location>
        <begin position="332"/>
        <end position="358"/>
    </location>
</feature>
<keyword evidence="7 12" id="KW-0479">Metal-binding</keyword>